<dbReference type="PANTHER" id="PTHR31662:SF33">
    <property type="entry name" value="DNA-BINDING STOREKEEPER PROTEIN TRANSCRIPTIONAL REGULATOR-LIKE PROTEIN"/>
    <property type="match status" value="1"/>
</dbReference>
<reference evidence="4" key="1">
    <citation type="submission" date="2012-05" db="EMBL/GenBank/DDBJ databases">
        <authorList>
            <person name="Krishnakumar V."/>
            <person name="Cheung F."/>
            <person name="Xiao Y."/>
            <person name="Chan A."/>
            <person name="Moskal W.A."/>
            <person name="Town C.D."/>
        </authorList>
    </citation>
    <scope>NUCLEOTIDE SEQUENCE</scope>
</reference>
<dbReference type="GO" id="GO:0006355">
    <property type="term" value="P:regulation of DNA-templated transcription"/>
    <property type="evidence" value="ECO:0007669"/>
    <property type="project" value="InterPro"/>
</dbReference>
<name>I3T5F7_MEDTR</name>
<dbReference type="InterPro" id="IPR007592">
    <property type="entry name" value="GEBP"/>
</dbReference>
<evidence type="ECO:0000313" key="4">
    <source>
        <dbReference type="EMBL" id="AFK47749.1"/>
    </source>
</evidence>
<proteinExistence type="evidence at transcript level"/>
<sequence>MKTQTQAQAQSTPVPIKSGTKRVAESSTGNDSKRSKKKTTTAGGGSDDENEVEEDAKLTGEDSKKNFQRVFSEEDELVILKGLGDFVAKTGKDPMKETAAFHSFVKKLLKADANAEQLKRKVRGLKKKFESSDNFTKPHDKRAFDLFKVWSKNASKEAEENGKSNEKIAKSAKKEAPVKNGGSAKKN</sequence>
<feature type="region of interest" description="Disordered" evidence="2">
    <location>
        <begin position="1"/>
        <end position="63"/>
    </location>
</feature>
<dbReference type="InterPro" id="IPR053932">
    <property type="entry name" value="GeBP-like_DBD"/>
</dbReference>
<feature type="compositionally biased region" description="Polar residues" evidence="2">
    <location>
        <begin position="1"/>
        <end position="13"/>
    </location>
</feature>
<protein>
    <recommendedName>
        <fullName evidence="3">Glabrous enhancer-binding protein-like DBD domain-containing protein</fullName>
    </recommendedName>
</protein>
<organism evidence="4">
    <name type="scientific">Medicago truncatula</name>
    <name type="common">Barrel medic</name>
    <name type="synonym">Medicago tribuloides</name>
    <dbReference type="NCBI Taxonomy" id="3880"/>
    <lineage>
        <taxon>Eukaryota</taxon>
        <taxon>Viridiplantae</taxon>
        <taxon>Streptophyta</taxon>
        <taxon>Embryophyta</taxon>
        <taxon>Tracheophyta</taxon>
        <taxon>Spermatophyta</taxon>
        <taxon>Magnoliopsida</taxon>
        <taxon>eudicotyledons</taxon>
        <taxon>Gunneridae</taxon>
        <taxon>Pentapetalae</taxon>
        <taxon>rosids</taxon>
        <taxon>fabids</taxon>
        <taxon>Fabales</taxon>
        <taxon>Fabaceae</taxon>
        <taxon>Papilionoideae</taxon>
        <taxon>50 kb inversion clade</taxon>
        <taxon>NPAAA clade</taxon>
        <taxon>Hologalegina</taxon>
        <taxon>IRL clade</taxon>
        <taxon>Trifolieae</taxon>
        <taxon>Medicago</taxon>
    </lineage>
</organism>
<dbReference type="PANTHER" id="PTHR31662">
    <property type="entry name" value="BNAANNG10740D PROTEIN-RELATED"/>
    <property type="match status" value="1"/>
</dbReference>
<dbReference type="AlphaFoldDB" id="I3T5F7"/>
<feature type="domain" description="Glabrous enhancer-binding protein-like DBD" evidence="3">
    <location>
        <begin position="67"/>
        <end position="150"/>
    </location>
</feature>
<evidence type="ECO:0000259" key="3">
    <source>
        <dbReference type="Pfam" id="PF04504"/>
    </source>
</evidence>
<feature type="region of interest" description="Disordered" evidence="2">
    <location>
        <begin position="154"/>
        <end position="187"/>
    </location>
</feature>
<dbReference type="ExpressionAtlas" id="I3T5F7">
    <property type="expression patterns" value="differential"/>
</dbReference>
<dbReference type="Pfam" id="PF04504">
    <property type="entry name" value="GeBP-like_DBD"/>
    <property type="match status" value="1"/>
</dbReference>
<feature type="compositionally biased region" description="Basic and acidic residues" evidence="2">
    <location>
        <begin position="154"/>
        <end position="177"/>
    </location>
</feature>
<comment type="similarity">
    <text evidence="1">Belongs to the GeBP family.</text>
</comment>
<evidence type="ECO:0000256" key="1">
    <source>
        <dbReference type="ARBA" id="ARBA00010820"/>
    </source>
</evidence>
<dbReference type="EMBL" id="BT147955">
    <property type="protein sequence ID" value="AFK47749.1"/>
    <property type="molecule type" value="mRNA"/>
</dbReference>
<evidence type="ECO:0000256" key="2">
    <source>
        <dbReference type="SAM" id="MobiDB-lite"/>
    </source>
</evidence>
<accession>I3T5F7</accession>